<keyword evidence="4" id="KW-0804">Transcription</keyword>
<dbReference type="PROSITE" id="PS00036">
    <property type="entry name" value="BZIP_BASIC"/>
    <property type="match status" value="1"/>
</dbReference>
<evidence type="ECO:0000256" key="4">
    <source>
        <dbReference type="ARBA" id="ARBA00023163"/>
    </source>
</evidence>
<dbReference type="SMART" id="SM00338">
    <property type="entry name" value="BRLZ"/>
    <property type="match status" value="1"/>
</dbReference>
<keyword evidence="3" id="KW-0238">DNA-binding</keyword>
<proteinExistence type="predicted"/>
<evidence type="ECO:0000313" key="7">
    <source>
        <dbReference type="EMBL" id="ONM01879.1"/>
    </source>
</evidence>
<dbReference type="Gene3D" id="1.20.5.170">
    <property type="match status" value="1"/>
</dbReference>
<dbReference type="PANTHER" id="PTHR46408">
    <property type="entry name" value="BASIC LEUCINE ZIPPER 63"/>
    <property type="match status" value="1"/>
</dbReference>
<dbReference type="InterPro" id="IPR020983">
    <property type="entry name" value="Basic_leucine-zipper_C"/>
</dbReference>
<dbReference type="EMBL" id="CM007647">
    <property type="protein sequence ID" value="ONM01879.1"/>
    <property type="molecule type" value="Genomic_DNA"/>
</dbReference>
<dbReference type="PROSITE" id="PS50217">
    <property type="entry name" value="BZIP"/>
    <property type="match status" value="1"/>
</dbReference>
<protein>
    <submittedName>
        <fullName evidence="7">Basic leucine zipper 25</fullName>
    </submittedName>
</protein>
<dbReference type="PANTHER" id="PTHR46408:SF2">
    <property type="entry name" value="OS12G0601800 PROTEIN"/>
    <property type="match status" value="1"/>
</dbReference>
<dbReference type="SUPFAM" id="SSF57959">
    <property type="entry name" value="Leucine zipper domain"/>
    <property type="match status" value="1"/>
</dbReference>
<evidence type="ECO:0000256" key="2">
    <source>
        <dbReference type="ARBA" id="ARBA00023015"/>
    </source>
</evidence>
<keyword evidence="5" id="KW-0539">Nucleus</keyword>
<name>A0A1D6KFI2_MAIZE</name>
<dbReference type="GO" id="GO:0003677">
    <property type="term" value="F:DNA binding"/>
    <property type="evidence" value="ECO:0007669"/>
    <property type="project" value="UniProtKB-KW"/>
</dbReference>
<reference evidence="7" key="1">
    <citation type="submission" date="2015-12" db="EMBL/GenBank/DDBJ databases">
        <title>Update maize B73 reference genome by single molecule sequencing technologies.</title>
        <authorList>
            <consortium name="Maize Genome Sequencing Project"/>
            <person name="Ware D."/>
        </authorList>
    </citation>
    <scope>NUCLEOTIDE SEQUENCE [LARGE SCALE GENOMIC DNA]</scope>
    <source>
        <tissue evidence="7">Seedling</tissue>
    </source>
</reference>
<evidence type="ECO:0000256" key="3">
    <source>
        <dbReference type="ARBA" id="ARBA00023125"/>
    </source>
</evidence>
<dbReference type="Pfam" id="PF00170">
    <property type="entry name" value="bZIP_1"/>
    <property type="match status" value="1"/>
</dbReference>
<organism evidence="7">
    <name type="scientific">Zea mays</name>
    <name type="common">Maize</name>
    <dbReference type="NCBI Taxonomy" id="4577"/>
    <lineage>
        <taxon>Eukaryota</taxon>
        <taxon>Viridiplantae</taxon>
        <taxon>Streptophyta</taxon>
        <taxon>Embryophyta</taxon>
        <taxon>Tracheophyta</taxon>
        <taxon>Spermatophyta</taxon>
        <taxon>Magnoliopsida</taxon>
        <taxon>Liliopsida</taxon>
        <taxon>Poales</taxon>
        <taxon>Poaceae</taxon>
        <taxon>PACMAD clade</taxon>
        <taxon>Panicoideae</taxon>
        <taxon>Andropogonodae</taxon>
        <taxon>Andropogoneae</taxon>
        <taxon>Tripsacinae</taxon>
        <taxon>Zea</taxon>
    </lineage>
</organism>
<evidence type="ECO:0000256" key="5">
    <source>
        <dbReference type="ARBA" id="ARBA00023242"/>
    </source>
</evidence>
<sequence length="307" mass="32904">MAGGGAGDDDVVVVSCGGRGGGDPGAYAAVLKRKLDLYCAAVAKSMYDQDQSCAIVIVVLCSGEIQMFQLYMGDIDGASLVTNSNVIEDDDFQGKPTNSGTSKELSDDDGDLEENTDPANAKKMRRMVSNRESARRSRKRKQAHLTDLESQVSRLTSENASLLKRLADMTQKYKDASVDNKNLTVDVETMRRKVNIAEEAVRRLTGITLMLPTAFEKPTSSAPLSSCPSDAASASASAAIEDSVKHFLQAPLENSGIIPNAAVFQTKPASLHRVASLENLQKRIVGDAMYSETASTTFSDPEALADR</sequence>
<evidence type="ECO:0000256" key="1">
    <source>
        <dbReference type="ARBA" id="ARBA00004123"/>
    </source>
</evidence>
<comment type="subcellular location">
    <subcellularLocation>
        <location evidence="1">Nucleus</location>
    </subcellularLocation>
</comment>
<dbReference type="InterPro" id="IPR045314">
    <property type="entry name" value="bZIP_plant_GBF1"/>
</dbReference>
<keyword evidence="2" id="KW-0805">Transcription regulation</keyword>
<dbReference type="AlphaFoldDB" id="A0A1D6KFI2"/>
<dbReference type="ExpressionAtlas" id="A0A1D6KFI2">
    <property type="expression patterns" value="baseline and differential"/>
</dbReference>
<dbReference type="InterPro" id="IPR004827">
    <property type="entry name" value="bZIP"/>
</dbReference>
<gene>
    <name evidence="7" type="ORF">ZEAMMB73_Zm00001d030995</name>
</gene>
<dbReference type="CDD" id="cd14702">
    <property type="entry name" value="bZIP_plant_GBF1"/>
    <property type="match status" value="1"/>
</dbReference>
<dbReference type="FunFam" id="1.20.5.170:FF:000020">
    <property type="entry name" value="BZIP transcription factor"/>
    <property type="match status" value="1"/>
</dbReference>
<feature type="compositionally biased region" description="Acidic residues" evidence="6">
    <location>
        <begin position="106"/>
        <end position="116"/>
    </location>
</feature>
<evidence type="ECO:0000256" key="6">
    <source>
        <dbReference type="SAM" id="MobiDB-lite"/>
    </source>
</evidence>
<accession>A0A1D6KFI2</accession>
<dbReference type="InterPro" id="IPR046347">
    <property type="entry name" value="bZIP_sf"/>
</dbReference>
<dbReference type="Pfam" id="PF12498">
    <property type="entry name" value="bZIP_C"/>
    <property type="match status" value="1"/>
</dbReference>
<dbReference type="GO" id="GO:0005634">
    <property type="term" value="C:nucleus"/>
    <property type="evidence" value="ECO:0007669"/>
    <property type="project" value="UniProtKB-SubCell"/>
</dbReference>
<dbReference type="GO" id="GO:0003700">
    <property type="term" value="F:DNA-binding transcription factor activity"/>
    <property type="evidence" value="ECO:0007669"/>
    <property type="project" value="InterPro"/>
</dbReference>
<feature type="region of interest" description="Disordered" evidence="6">
    <location>
        <begin position="89"/>
        <end position="147"/>
    </location>
</feature>